<reference evidence="2" key="1">
    <citation type="submission" date="2022-11" db="UniProtKB">
        <authorList>
            <consortium name="WormBaseParasite"/>
        </authorList>
    </citation>
    <scope>IDENTIFICATION</scope>
</reference>
<dbReference type="Proteomes" id="UP000887565">
    <property type="component" value="Unplaced"/>
</dbReference>
<protein>
    <submittedName>
        <fullName evidence="2">Uncharacterized protein</fullName>
    </submittedName>
</protein>
<sequence>MTLSINFDGLNGKKAVFPTDEQRRSSVGQTTERKIPLNRNRRERKISIPSLKKNFPLCIARRYLNSDGKFLMVSFEEKYLEIRKTK</sequence>
<organism evidence="1 2">
    <name type="scientific">Romanomermis culicivorax</name>
    <name type="common">Nematode worm</name>
    <dbReference type="NCBI Taxonomy" id="13658"/>
    <lineage>
        <taxon>Eukaryota</taxon>
        <taxon>Metazoa</taxon>
        <taxon>Ecdysozoa</taxon>
        <taxon>Nematoda</taxon>
        <taxon>Enoplea</taxon>
        <taxon>Dorylaimia</taxon>
        <taxon>Mermithida</taxon>
        <taxon>Mermithoidea</taxon>
        <taxon>Mermithidae</taxon>
        <taxon>Romanomermis</taxon>
    </lineage>
</organism>
<dbReference type="AlphaFoldDB" id="A0A915KZG6"/>
<dbReference type="WBParaSite" id="nRc.2.0.1.t44328-RA">
    <property type="protein sequence ID" value="nRc.2.0.1.t44328-RA"/>
    <property type="gene ID" value="nRc.2.0.1.g44328"/>
</dbReference>
<name>A0A915KZG6_ROMCU</name>
<evidence type="ECO:0000313" key="2">
    <source>
        <dbReference type="WBParaSite" id="nRc.2.0.1.t44328-RA"/>
    </source>
</evidence>
<accession>A0A915KZG6</accession>
<evidence type="ECO:0000313" key="1">
    <source>
        <dbReference type="Proteomes" id="UP000887565"/>
    </source>
</evidence>
<keyword evidence="1" id="KW-1185">Reference proteome</keyword>
<proteinExistence type="predicted"/>